<proteinExistence type="predicted"/>
<organism evidence="2 3">
    <name type="scientific">Hydrogenophaga palleronii</name>
    <dbReference type="NCBI Taxonomy" id="65655"/>
    <lineage>
        <taxon>Bacteria</taxon>
        <taxon>Pseudomonadati</taxon>
        <taxon>Pseudomonadota</taxon>
        <taxon>Betaproteobacteria</taxon>
        <taxon>Burkholderiales</taxon>
        <taxon>Comamonadaceae</taxon>
        <taxon>Hydrogenophaga</taxon>
    </lineage>
</organism>
<protein>
    <submittedName>
        <fullName evidence="2">Tetratricopeptide (TPR) repeat protein</fullName>
    </submittedName>
</protein>
<dbReference type="InterPro" id="IPR011990">
    <property type="entry name" value="TPR-like_helical_dom_sf"/>
</dbReference>
<name>A0ABU1WL09_9BURK</name>
<feature type="chain" id="PRO_5047493972" evidence="1">
    <location>
        <begin position="38"/>
        <end position="228"/>
    </location>
</feature>
<dbReference type="Gene3D" id="1.25.40.10">
    <property type="entry name" value="Tetratricopeptide repeat domain"/>
    <property type="match status" value="1"/>
</dbReference>
<keyword evidence="1" id="KW-0732">Signal</keyword>
<feature type="signal peptide" evidence="1">
    <location>
        <begin position="1"/>
        <end position="37"/>
    </location>
</feature>
<sequence>MSSIRSHLPSLPIAQRRQWLAAFMGATLMLLTPLSHAAPVDDAVQELQQGWESIRYQAPANEREKRFEALATRARELSTSLQGRAEPLIWEGIIVSSLAGEKGGLGALPLVKQAKGLYEAALGIDPKALDGSAYNSLGVLYYKVPGWPIGFGNKTKADELLRQALAINPNGIDPNFFYAEYLIETKRPSEAVLYLESALKAPDRPGRSLADTGRREEARQLLEKIKAQ</sequence>
<keyword evidence="3" id="KW-1185">Reference proteome</keyword>
<dbReference type="RefSeq" id="WP_310314939.1">
    <property type="nucleotide sequence ID" value="NZ_JAVDWU010000003.1"/>
</dbReference>
<accession>A0ABU1WL09</accession>
<dbReference type="Proteomes" id="UP001265700">
    <property type="component" value="Unassembled WGS sequence"/>
</dbReference>
<evidence type="ECO:0000313" key="2">
    <source>
        <dbReference type="EMBL" id="MDR7149985.1"/>
    </source>
</evidence>
<gene>
    <name evidence="2" type="ORF">J2W49_001940</name>
</gene>
<reference evidence="2 3" key="1">
    <citation type="submission" date="2023-07" db="EMBL/GenBank/DDBJ databases">
        <title>Sorghum-associated microbial communities from plants grown in Nebraska, USA.</title>
        <authorList>
            <person name="Schachtman D."/>
        </authorList>
    </citation>
    <scope>NUCLEOTIDE SEQUENCE [LARGE SCALE GENOMIC DNA]</scope>
    <source>
        <strain evidence="2 3">4249</strain>
    </source>
</reference>
<comment type="caution">
    <text evidence="2">The sequence shown here is derived from an EMBL/GenBank/DDBJ whole genome shotgun (WGS) entry which is preliminary data.</text>
</comment>
<evidence type="ECO:0000256" key="1">
    <source>
        <dbReference type="SAM" id="SignalP"/>
    </source>
</evidence>
<dbReference type="EMBL" id="JAVDWU010000003">
    <property type="protein sequence ID" value="MDR7149985.1"/>
    <property type="molecule type" value="Genomic_DNA"/>
</dbReference>
<dbReference type="SUPFAM" id="SSF48452">
    <property type="entry name" value="TPR-like"/>
    <property type="match status" value="1"/>
</dbReference>
<evidence type="ECO:0000313" key="3">
    <source>
        <dbReference type="Proteomes" id="UP001265700"/>
    </source>
</evidence>